<evidence type="ECO:0000313" key="3">
    <source>
        <dbReference type="EMBL" id="GKX56190.1"/>
    </source>
</evidence>
<dbReference type="InterPro" id="IPR013154">
    <property type="entry name" value="ADH-like_N"/>
</dbReference>
<dbReference type="EMBL" id="BRLH01000005">
    <property type="protein sequence ID" value="GKX56190.1"/>
    <property type="molecule type" value="Genomic_DNA"/>
</dbReference>
<dbReference type="InterPro" id="IPR050700">
    <property type="entry name" value="YIM1/Zinc_Alcohol_DH_Fams"/>
</dbReference>
<proteinExistence type="inferred from homology"/>
<dbReference type="InterPro" id="IPR011032">
    <property type="entry name" value="GroES-like_sf"/>
</dbReference>
<dbReference type="Gene3D" id="3.40.50.720">
    <property type="entry name" value="NAD(P)-binding Rossmann-like Domain"/>
    <property type="match status" value="1"/>
</dbReference>
<evidence type="ECO:0000256" key="1">
    <source>
        <dbReference type="RuleBase" id="RU364000"/>
    </source>
</evidence>
<accession>A0AAV5N248</accession>
<dbReference type="NCBIfam" id="TIGR02817">
    <property type="entry name" value="adh_fam_1"/>
    <property type="match status" value="1"/>
</dbReference>
<name>A0AAV5N248_9GAMM</name>
<dbReference type="RefSeq" id="WP_027274772.1">
    <property type="nucleotide sequence ID" value="NZ_BRLH01000005.1"/>
</dbReference>
<dbReference type="PANTHER" id="PTHR11695:SF294">
    <property type="entry name" value="RETICULON-4-INTERACTING PROTEIN 1, MITOCHONDRIAL"/>
    <property type="match status" value="1"/>
</dbReference>
<organism evidence="3 4">
    <name type="scientific">Leminorella grimontii</name>
    <dbReference type="NCBI Taxonomy" id="82981"/>
    <lineage>
        <taxon>Bacteria</taxon>
        <taxon>Pseudomonadati</taxon>
        <taxon>Pseudomonadota</taxon>
        <taxon>Gammaproteobacteria</taxon>
        <taxon>Enterobacterales</taxon>
        <taxon>Budviciaceae</taxon>
        <taxon>Leminorella</taxon>
    </lineage>
</organism>
<keyword evidence="1" id="KW-0862">Zinc</keyword>
<evidence type="ECO:0000313" key="4">
    <source>
        <dbReference type="Proteomes" id="UP001058124"/>
    </source>
</evidence>
<dbReference type="Proteomes" id="UP001058124">
    <property type="component" value="Unassembled WGS sequence"/>
</dbReference>
<protein>
    <recommendedName>
        <fullName evidence="1">Zinc-type alcohol dehydrogenase-like protein</fullName>
    </recommendedName>
</protein>
<dbReference type="InterPro" id="IPR036291">
    <property type="entry name" value="NAD(P)-bd_dom_sf"/>
</dbReference>
<dbReference type="InterPro" id="IPR020843">
    <property type="entry name" value="ER"/>
</dbReference>
<dbReference type="InterPro" id="IPR014182">
    <property type="entry name" value="ADH_Zn_typ-1"/>
</dbReference>
<sequence length="333" mass="36103">MSRFAIAVDPKNPQQFIRIDQPELSPGPLDLLVEIKAIAMNPVDTKVHAGLKKNGLPQPRILGWDAAGVVIGVGSQVQNFTVGDEVWYAGDITKPGCNATHQLIDSRLVARKPSSLSWAEAAAVPLTALTAWEGLFEHLKIQDAGADKTLLIIGGAGGVGSLAIPLAALKSKVRIVATASRPESAQWCLERGASLTVDYRDLKQNLLSHGIKQVDYIFCLNDTDAYWNAMGDIIAPFGHICSIVESHKPLEQSLIRSKGVALHWELMFTRSMYQTPDMAEQGRILERVAALIDEDKLKGSLSTTLHGLSVDSITQAHQKQLEGTTIGKTVIVY</sequence>
<dbReference type="Pfam" id="PF08240">
    <property type="entry name" value="ADH_N"/>
    <property type="match status" value="1"/>
</dbReference>
<keyword evidence="4" id="KW-1185">Reference proteome</keyword>
<dbReference type="Pfam" id="PF13602">
    <property type="entry name" value="ADH_zinc_N_2"/>
    <property type="match status" value="1"/>
</dbReference>
<dbReference type="AlphaFoldDB" id="A0AAV5N248"/>
<dbReference type="SUPFAM" id="SSF51735">
    <property type="entry name" value="NAD(P)-binding Rossmann-fold domains"/>
    <property type="match status" value="1"/>
</dbReference>
<keyword evidence="1" id="KW-0560">Oxidoreductase</keyword>
<dbReference type="Gene3D" id="3.90.180.10">
    <property type="entry name" value="Medium-chain alcohol dehydrogenases, catalytic domain"/>
    <property type="match status" value="1"/>
</dbReference>
<evidence type="ECO:0000259" key="2">
    <source>
        <dbReference type="SMART" id="SM00829"/>
    </source>
</evidence>
<comment type="caution">
    <text evidence="3">The sequence shown here is derived from an EMBL/GenBank/DDBJ whole genome shotgun (WGS) entry which is preliminary data.</text>
</comment>
<dbReference type="GO" id="GO:0016491">
    <property type="term" value="F:oxidoreductase activity"/>
    <property type="evidence" value="ECO:0007669"/>
    <property type="project" value="UniProtKB-KW"/>
</dbReference>
<dbReference type="SUPFAM" id="SSF50129">
    <property type="entry name" value="GroES-like"/>
    <property type="match status" value="1"/>
</dbReference>
<gene>
    <name evidence="3" type="ORF">SOASR030_23020</name>
</gene>
<feature type="domain" description="Enoyl reductase (ER)" evidence="2">
    <location>
        <begin position="11"/>
        <end position="331"/>
    </location>
</feature>
<comment type="similarity">
    <text evidence="1">Belongs to the zinc-containing alcohol dehydrogenase family. Quinone oxidoreductase subfamily.</text>
</comment>
<dbReference type="CDD" id="cd08252">
    <property type="entry name" value="AL_MDR"/>
    <property type="match status" value="1"/>
</dbReference>
<reference evidence="3" key="1">
    <citation type="submission" date="2022-06" db="EMBL/GenBank/DDBJ databases">
        <title>Draft genome sequences of Leminorella grimontii str. JCM5902.</title>
        <authorList>
            <person name="Wakabayashi Y."/>
            <person name="Kojima K."/>
        </authorList>
    </citation>
    <scope>NUCLEOTIDE SEQUENCE</scope>
    <source>
        <strain evidence="3">JCM 5902</strain>
    </source>
</reference>
<keyword evidence="1" id="KW-0479">Metal-binding</keyword>
<dbReference type="PANTHER" id="PTHR11695">
    <property type="entry name" value="ALCOHOL DEHYDROGENASE RELATED"/>
    <property type="match status" value="1"/>
</dbReference>
<dbReference type="GO" id="GO:0008270">
    <property type="term" value="F:zinc ion binding"/>
    <property type="evidence" value="ECO:0007669"/>
    <property type="project" value="InterPro"/>
</dbReference>
<dbReference type="SMART" id="SM00829">
    <property type="entry name" value="PKS_ER"/>
    <property type="match status" value="1"/>
</dbReference>